<accession>A0A0K1PLV7</accession>
<dbReference type="AlphaFoldDB" id="A0A0K1PLV7"/>
<dbReference type="InterPro" id="IPR012348">
    <property type="entry name" value="RNR-like"/>
</dbReference>
<dbReference type="GO" id="GO:0004497">
    <property type="term" value="F:monooxygenase activity"/>
    <property type="evidence" value="ECO:0007669"/>
    <property type="project" value="UniProtKB-KW"/>
</dbReference>
<evidence type="ECO:0000256" key="2">
    <source>
        <dbReference type="ARBA" id="ARBA00023033"/>
    </source>
</evidence>
<keyword evidence="5" id="KW-1185">Reference proteome</keyword>
<keyword evidence="2 4" id="KW-0503">Monooxygenase</keyword>
<evidence type="ECO:0000313" key="4">
    <source>
        <dbReference type="EMBL" id="AKU94376.1"/>
    </source>
</evidence>
<dbReference type="SUPFAM" id="SSF47240">
    <property type="entry name" value="Ferritin-like"/>
    <property type="match status" value="1"/>
</dbReference>
<organism evidence="4 5">
    <name type="scientific">Labilithrix luteola</name>
    <dbReference type="NCBI Taxonomy" id="1391654"/>
    <lineage>
        <taxon>Bacteria</taxon>
        <taxon>Pseudomonadati</taxon>
        <taxon>Myxococcota</taxon>
        <taxon>Polyangia</taxon>
        <taxon>Polyangiales</taxon>
        <taxon>Labilitrichaceae</taxon>
        <taxon>Labilithrix</taxon>
    </lineage>
</organism>
<dbReference type="InterPro" id="IPR003430">
    <property type="entry name" value="Phenol_Hydrox"/>
</dbReference>
<dbReference type="InterPro" id="IPR009078">
    <property type="entry name" value="Ferritin-like_SF"/>
</dbReference>
<gene>
    <name evidence="4" type="ORF">AKJ09_01040</name>
</gene>
<proteinExistence type="predicted"/>
<evidence type="ECO:0000256" key="1">
    <source>
        <dbReference type="ARBA" id="ARBA00023002"/>
    </source>
</evidence>
<reference evidence="4 5" key="1">
    <citation type="submission" date="2015-08" db="EMBL/GenBank/DDBJ databases">
        <authorList>
            <person name="Babu N.S."/>
            <person name="Beckwith C.J."/>
            <person name="Beseler K.G."/>
            <person name="Brison A."/>
            <person name="Carone J.V."/>
            <person name="Caskin T.P."/>
            <person name="Diamond M."/>
            <person name="Durham M.E."/>
            <person name="Foxe J.M."/>
            <person name="Go M."/>
            <person name="Henderson B.A."/>
            <person name="Jones I.B."/>
            <person name="McGettigan J.A."/>
            <person name="Micheletti S.J."/>
            <person name="Nasrallah M.E."/>
            <person name="Ortiz D."/>
            <person name="Piller C.R."/>
            <person name="Privatt S.R."/>
            <person name="Schneider S.L."/>
            <person name="Sharp S."/>
            <person name="Smith T.C."/>
            <person name="Stanton J.D."/>
            <person name="Ullery H.E."/>
            <person name="Wilson R.J."/>
            <person name="Serrano M.G."/>
            <person name="Buck G."/>
            <person name="Lee V."/>
            <person name="Wang Y."/>
            <person name="Carvalho R."/>
            <person name="Voegtly L."/>
            <person name="Shi R."/>
            <person name="Duckworth R."/>
            <person name="Johnson A."/>
            <person name="Loviza R."/>
            <person name="Walstead R."/>
            <person name="Shah Z."/>
            <person name="Kiflezghi M."/>
            <person name="Wade K."/>
            <person name="Ball S.L."/>
            <person name="Bradley K.W."/>
            <person name="Asai D.J."/>
            <person name="Bowman C.A."/>
            <person name="Russell D.A."/>
            <person name="Pope W.H."/>
            <person name="Jacobs-Sera D."/>
            <person name="Hendrix R.W."/>
            <person name="Hatfull G.F."/>
        </authorList>
    </citation>
    <scope>NUCLEOTIDE SEQUENCE [LARGE SCALE GENOMIC DNA]</scope>
    <source>
        <strain evidence="4 5">DSM 27648</strain>
    </source>
</reference>
<dbReference type="PATRIC" id="fig|1391654.3.peg.1059"/>
<name>A0A0K1PLV7_9BACT</name>
<dbReference type="EMBL" id="CP012333">
    <property type="protein sequence ID" value="AKU94376.1"/>
    <property type="molecule type" value="Genomic_DNA"/>
</dbReference>
<feature type="compositionally biased region" description="Basic and acidic residues" evidence="3">
    <location>
        <begin position="500"/>
        <end position="509"/>
    </location>
</feature>
<dbReference type="Pfam" id="PF02332">
    <property type="entry name" value="Phenol_Hydrox"/>
    <property type="match status" value="1"/>
</dbReference>
<protein>
    <submittedName>
        <fullName evidence="4">Toluene-4-monooxygenase, subunit TmoA</fullName>
    </submittedName>
</protein>
<dbReference type="RefSeq" id="WP_146645982.1">
    <property type="nucleotide sequence ID" value="NZ_CP012333.1"/>
</dbReference>
<dbReference type="OrthoDB" id="8521924at2"/>
<evidence type="ECO:0000313" key="5">
    <source>
        <dbReference type="Proteomes" id="UP000064967"/>
    </source>
</evidence>
<feature type="region of interest" description="Disordered" evidence="3">
    <location>
        <begin position="485"/>
        <end position="509"/>
    </location>
</feature>
<dbReference type="STRING" id="1391654.AKJ09_01040"/>
<evidence type="ECO:0000256" key="3">
    <source>
        <dbReference type="SAM" id="MobiDB-lite"/>
    </source>
</evidence>
<dbReference type="Proteomes" id="UP000064967">
    <property type="component" value="Chromosome"/>
</dbReference>
<dbReference type="Gene3D" id="1.10.620.20">
    <property type="entry name" value="Ribonucleotide Reductase, subunit A"/>
    <property type="match status" value="1"/>
</dbReference>
<dbReference type="KEGG" id="llu:AKJ09_01040"/>
<keyword evidence="1" id="KW-0560">Oxidoreductase</keyword>
<sequence>MPADGLGPTTQDSWLDLARKVDWTFRYVDERQVYPDEASGRPWLPHEAWANWDEPYRTTYKQYVTTQSEKDHALDAIRDAVGNVDAYRRLSPDWRSAVKLHSATLALTEFAAVIGNLRAARFGRDSAWRSTALLGALDETRHAQIPLLLMHDLVRADPQLDWTHKFLHTDSWLAIAARHFVDELLLVSDPIEFAVATNFVFETAFTNLQFIGFSSLAHAASDTLFEKMLSSIQTDEARHSQIGPAVLGILVKHDRAHAQYLLDKWFWRSWLFFSIVTGFCMDYLTPLEHRTQSFAEFVDEWLLDHFESSLERFGLERPFYWKEFVAGISSYHHRVYLSAYTYRATTWFDFPMPGPDERAWLREKYPSTWDGLDPLWSAITERWRTGGPGMEWYVHGTTPIGFCTLCQLPLCHGTMPDNTARVVDIEGERRVFCSEPCEWIFRSDPARYRHHKDVVRRILDGEAPANVLQLTREYFGLPESLQGKDVKGGSYPWLAQQGTKTEKPARKGP</sequence>